<dbReference type="GO" id="GO:0003677">
    <property type="term" value="F:DNA binding"/>
    <property type="evidence" value="ECO:0007669"/>
    <property type="project" value="UniProtKB-KW"/>
</dbReference>
<feature type="domain" description="Tyr recombinase" evidence="3">
    <location>
        <begin position="252"/>
        <end position="433"/>
    </location>
</feature>
<dbReference type="InterPro" id="IPR010998">
    <property type="entry name" value="Integrase_recombinase_N"/>
</dbReference>
<protein>
    <submittedName>
        <fullName evidence="4">Site-specific tyrosine recombinase XerD</fullName>
    </submittedName>
</protein>
<dbReference type="OrthoDB" id="249527at2"/>
<evidence type="ECO:0000256" key="1">
    <source>
        <dbReference type="ARBA" id="ARBA00023125"/>
    </source>
</evidence>
<dbReference type="Pfam" id="PF13102">
    <property type="entry name" value="Phage_int_SAM_5"/>
    <property type="match status" value="1"/>
</dbReference>
<keyword evidence="5" id="KW-1185">Reference proteome</keyword>
<keyword evidence="2" id="KW-0233">DNA recombination</keyword>
<name>A0A5C6DUQ4_9BACT</name>
<dbReference type="SUPFAM" id="SSF56349">
    <property type="entry name" value="DNA breaking-rejoining enzymes"/>
    <property type="match status" value="1"/>
</dbReference>
<dbReference type="AlphaFoldDB" id="A0A5C6DUQ4"/>
<dbReference type="GO" id="GO:0006310">
    <property type="term" value="P:DNA recombination"/>
    <property type="evidence" value="ECO:0007669"/>
    <property type="project" value="UniProtKB-KW"/>
</dbReference>
<proteinExistence type="predicted"/>
<dbReference type="PROSITE" id="PS51898">
    <property type="entry name" value="TYR_RECOMBINASE"/>
    <property type="match status" value="1"/>
</dbReference>
<comment type="caution">
    <text evidence="4">The sequence shown here is derived from an EMBL/GenBank/DDBJ whole genome shotgun (WGS) entry which is preliminary data.</text>
</comment>
<dbReference type="InterPro" id="IPR025269">
    <property type="entry name" value="SAM-like_dom"/>
</dbReference>
<gene>
    <name evidence="4" type="ORF">Q31b_42460</name>
</gene>
<evidence type="ECO:0000313" key="5">
    <source>
        <dbReference type="Proteomes" id="UP000315471"/>
    </source>
</evidence>
<organism evidence="4 5">
    <name type="scientific">Novipirellula aureliae</name>
    <dbReference type="NCBI Taxonomy" id="2527966"/>
    <lineage>
        <taxon>Bacteria</taxon>
        <taxon>Pseudomonadati</taxon>
        <taxon>Planctomycetota</taxon>
        <taxon>Planctomycetia</taxon>
        <taxon>Pirellulales</taxon>
        <taxon>Pirellulaceae</taxon>
        <taxon>Novipirellula</taxon>
    </lineage>
</organism>
<dbReference type="RefSeq" id="WP_146601402.1">
    <property type="nucleotide sequence ID" value="NZ_SJPY01000006.1"/>
</dbReference>
<sequence length="462" mass="52973">MNSNEQTGGLYDGLEPTLDNLHLFTIGTKNQLARRKKLGVSGLRKTIRSIEAAFESVFLRPMQLEDINPDVAMMLVNRWKREGMSLDMLHRRHEWFRDRNATAVALGWSKSQDFSGINIGRSEAWQASRQAVPVPKPLKGSRTKSKTTMPLLDFLNEHYRPTRLVGKSINTVRLYRHSINAFSRWLGRAAVLGDLNNKTVSDFLYWSLENTELAAATVEKDRSQLCVLWTFAAKRGWLKEFPEINAIPCPKRVPDAWSDDEMVQLMEACESAPGRIGKVDANKYWPALVSFIYDTGERISATLALERQYLEADGWVTIRGEHRKGKTRDKRFRLRPITLERIDSIKVFGQKNVFFWPYNYDYIFTRFGKILETAGLPNNRRNKFHKIRRTTASNFEAAGGNATALLDHSHRRTTLAYLDPRVIKETHPADIVPGIGETTIESGKDDSLVDDFREFLQSRKPR</sequence>
<evidence type="ECO:0000259" key="3">
    <source>
        <dbReference type="PROSITE" id="PS51898"/>
    </source>
</evidence>
<dbReference type="EMBL" id="SJPY01000006">
    <property type="protein sequence ID" value="TWU39161.1"/>
    <property type="molecule type" value="Genomic_DNA"/>
</dbReference>
<keyword evidence="1" id="KW-0238">DNA-binding</keyword>
<dbReference type="GO" id="GO:0015074">
    <property type="term" value="P:DNA integration"/>
    <property type="evidence" value="ECO:0007669"/>
    <property type="project" value="UniProtKB-KW"/>
</dbReference>
<reference evidence="4 5" key="1">
    <citation type="submission" date="2019-02" db="EMBL/GenBank/DDBJ databases">
        <title>Deep-cultivation of Planctomycetes and their phenomic and genomic characterization uncovers novel biology.</title>
        <authorList>
            <person name="Wiegand S."/>
            <person name="Jogler M."/>
            <person name="Boedeker C."/>
            <person name="Pinto D."/>
            <person name="Vollmers J."/>
            <person name="Rivas-Marin E."/>
            <person name="Kohn T."/>
            <person name="Peeters S.H."/>
            <person name="Heuer A."/>
            <person name="Rast P."/>
            <person name="Oberbeckmann S."/>
            <person name="Bunk B."/>
            <person name="Jeske O."/>
            <person name="Meyerdierks A."/>
            <person name="Storesund J.E."/>
            <person name="Kallscheuer N."/>
            <person name="Luecker S."/>
            <person name="Lage O.M."/>
            <person name="Pohl T."/>
            <person name="Merkel B.J."/>
            <person name="Hornburger P."/>
            <person name="Mueller R.-W."/>
            <person name="Bruemmer F."/>
            <person name="Labrenz M."/>
            <person name="Spormann A.M."/>
            <person name="Op Den Camp H."/>
            <person name="Overmann J."/>
            <person name="Amann R."/>
            <person name="Jetten M.S.M."/>
            <person name="Mascher T."/>
            <person name="Medema M.H."/>
            <person name="Devos D.P."/>
            <person name="Kaster A.-K."/>
            <person name="Ovreas L."/>
            <person name="Rohde M."/>
            <person name="Galperin M.Y."/>
            <person name="Jogler C."/>
        </authorList>
    </citation>
    <scope>NUCLEOTIDE SEQUENCE [LARGE SCALE GENOMIC DNA]</scope>
    <source>
        <strain evidence="4 5">Q31b</strain>
    </source>
</reference>
<dbReference type="InterPro" id="IPR002104">
    <property type="entry name" value="Integrase_catalytic"/>
</dbReference>
<dbReference type="Proteomes" id="UP000315471">
    <property type="component" value="Unassembled WGS sequence"/>
</dbReference>
<accession>A0A5C6DUQ4</accession>
<dbReference type="InterPro" id="IPR011010">
    <property type="entry name" value="DNA_brk_join_enz"/>
</dbReference>
<dbReference type="InterPro" id="IPR013762">
    <property type="entry name" value="Integrase-like_cat_sf"/>
</dbReference>
<dbReference type="Gene3D" id="1.10.443.10">
    <property type="entry name" value="Intergrase catalytic core"/>
    <property type="match status" value="1"/>
</dbReference>
<evidence type="ECO:0000313" key="4">
    <source>
        <dbReference type="EMBL" id="TWU39161.1"/>
    </source>
</evidence>
<evidence type="ECO:0000256" key="2">
    <source>
        <dbReference type="ARBA" id="ARBA00023172"/>
    </source>
</evidence>
<dbReference type="Gene3D" id="1.10.150.130">
    <property type="match status" value="1"/>
</dbReference>